<name>A0A7G2F761_ARATH</name>
<evidence type="ECO:0000256" key="6">
    <source>
        <dbReference type="RuleBase" id="RU363077"/>
    </source>
</evidence>
<sequence>MCIMGMLEATVMGLIWERKNMSVWKINPDVTLLASIYGGLVSGLAYYVIGWASKERGPVFVSAFNPLSMVLVAILSTFVFLEKVYVGRVIGSVVIVIGIYLVLWGKSKDKGGMLQPNAGCAETVVKIDQQKVPTPDNNQVVSISYHLMIPKAAARSQE</sequence>
<evidence type="ECO:0000256" key="1">
    <source>
        <dbReference type="ARBA" id="ARBA00004141"/>
    </source>
</evidence>
<dbReference type="SUPFAM" id="SSF103481">
    <property type="entry name" value="Multidrug resistance efflux transporter EmrE"/>
    <property type="match status" value="1"/>
</dbReference>
<dbReference type="EMBL" id="LR881470">
    <property type="protein sequence ID" value="CAD5331599.1"/>
    <property type="molecule type" value="Genomic_DNA"/>
</dbReference>
<feature type="transmembrane region" description="Helical" evidence="6">
    <location>
        <begin position="59"/>
        <end position="79"/>
    </location>
</feature>
<dbReference type="Pfam" id="PF00892">
    <property type="entry name" value="EamA"/>
    <property type="match status" value="1"/>
</dbReference>
<dbReference type="AlphaFoldDB" id="A0A7G2F761"/>
<evidence type="ECO:0000256" key="3">
    <source>
        <dbReference type="ARBA" id="ARBA00022692"/>
    </source>
</evidence>
<keyword evidence="4 6" id="KW-1133">Transmembrane helix</keyword>
<keyword evidence="3 6" id="KW-0812">Transmembrane</keyword>
<protein>
    <recommendedName>
        <fullName evidence="6">WAT1-related protein</fullName>
    </recommendedName>
</protein>
<evidence type="ECO:0000256" key="4">
    <source>
        <dbReference type="ARBA" id="ARBA00022989"/>
    </source>
</evidence>
<comment type="similarity">
    <text evidence="2 6">Belongs to the drug/metabolite transporter (DMT) superfamily. Plant drug/metabolite exporter (P-DME) (TC 2.A.7.4) family.</text>
</comment>
<feature type="transmembrane region" description="Helical" evidence="6">
    <location>
        <begin position="30"/>
        <end position="52"/>
    </location>
</feature>
<evidence type="ECO:0000256" key="5">
    <source>
        <dbReference type="ARBA" id="ARBA00023136"/>
    </source>
</evidence>
<dbReference type="Gene3D" id="1.10.3730.20">
    <property type="match status" value="1"/>
</dbReference>
<dbReference type="InterPro" id="IPR030184">
    <property type="entry name" value="WAT1-related"/>
</dbReference>
<dbReference type="InterPro" id="IPR037185">
    <property type="entry name" value="EmrE-like"/>
</dbReference>
<organism evidence="8 9">
    <name type="scientific">Arabidopsis thaliana</name>
    <name type="common">Mouse-ear cress</name>
    <dbReference type="NCBI Taxonomy" id="3702"/>
    <lineage>
        <taxon>Eukaryota</taxon>
        <taxon>Viridiplantae</taxon>
        <taxon>Streptophyta</taxon>
        <taxon>Embryophyta</taxon>
        <taxon>Tracheophyta</taxon>
        <taxon>Spermatophyta</taxon>
        <taxon>Magnoliopsida</taxon>
        <taxon>eudicotyledons</taxon>
        <taxon>Gunneridae</taxon>
        <taxon>Pentapetalae</taxon>
        <taxon>rosids</taxon>
        <taxon>malvids</taxon>
        <taxon>Brassicales</taxon>
        <taxon>Brassicaceae</taxon>
        <taxon>Camelineae</taxon>
        <taxon>Arabidopsis</taxon>
    </lineage>
</organism>
<evidence type="ECO:0000313" key="9">
    <source>
        <dbReference type="Proteomes" id="UP000516314"/>
    </source>
</evidence>
<dbReference type="InterPro" id="IPR000620">
    <property type="entry name" value="EamA_dom"/>
</dbReference>
<evidence type="ECO:0000256" key="2">
    <source>
        <dbReference type="ARBA" id="ARBA00007635"/>
    </source>
</evidence>
<dbReference type="Proteomes" id="UP000516314">
    <property type="component" value="Chromosome 5"/>
</dbReference>
<dbReference type="GO" id="GO:0022857">
    <property type="term" value="F:transmembrane transporter activity"/>
    <property type="evidence" value="ECO:0007669"/>
    <property type="project" value="InterPro"/>
</dbReference>
<reference evidence="8 9" key="1">
    <citation type="submission" date="2020-09" db="EMBL/GenBank/DDBJ databases">
        <authorList>
            <person name="Ashkenazy H."/>
        </authorList>
    </citation>
    <scope>NUCLEOTIDE SEQUENCE [LARGE SCALE GENOMIC DNA]</scope>
    <source>
        <strain evidence="9">cv. Cdm-0</strain>
    </source>
</reference>
<proteinExistence type="inferred from homology"/>
<evidence type="ECO:0000313" key="8">
    <source>
        <dbReference type="EMBL" id="CAD5331599.1"/>
    </source>
</evidence>
<gene>
    <name evidence="8" type="ORF">AT9943_LOCUS19058</name>
</gene>
<keyword evidence="5 6" id="KW-0472">Membrane</keyword>
<feature type="transmembrane region" description="Helical" evidence="6">
    <location>
        <begin position="85"/>
        <end position="104"/>
    </location>
</feature>
<dbReference type="PANTHER" id="PTHR31218">
    <property type="entry name" value="WAT1-RELATED PROTEIN"/>
    <property type="match status" value="1"/>
</dbReference>
<comment type="caution">
    <text evidence="6">Lacks conserved residue(s) required for the propagation of feature annotation.</text>
</comment>
<comment type="subcellular location">
    <subcellularLocation>
        <location evidence="1 6">Membrane</location>
        <topology evidence="1 6">Multi-pass membrane protein</topology>
    </subcellularLocation>
</comment>
<accession>A0A7G2F761</accession>
<evidence type="ECO:0000259" key="7">
    <source>
        <dbReference type="Pfam" id="PF00892"/>
    </source>
</evidence>
<dbReference type="GO" id="GO:0016020">
    <property type="term" value="C:membrane"/>
    <property type="evidence" value="ECO:0007669"/>
    <property type="project" value="UniProtKB-SubCell"/>
</dbReference>
<feature type="domain" description="EamA" evidence="7">
    <location>
        <begin position="11"/>
        <end position="103"/>
    </location>
</feature>